<evidence type="ECO:0000256" key="1">
    <source>
        <dbReference type="SAM" id="Phobius"/>
    </source>
</evidence>
<protein>
    <submittedName>
        <fullName evidence="2">(rape) hypothetical protein</fullName>
    </submittedName>
</protein>
<keyword evidence="1" id="KW-0812">Transmembrane</keyword>
<dbReference type="Proteomes" id="UP001295469">
    <property type="component" value="Chromosome A02"/>
</dbReference>
<keyword evidence="1" id="KW-0472">Membrane</keyword>
<organism evidence="2">
    <name type="scientific">Brassica napus</name>
    <name type="common">Rape</name>
    <dbReference type="NCBI Taxonomy" id="3708"/>
    <lineage>
        <taxon>Eukaryota</taxon>
        <taxon>Viridiplantae</taxon>
        <taxon>Streptophyta</taxon>
        <taxon>Embryophyta</taxon>
        <taxon>Tracheophyta</taxon>
        <taxon>Spermatophyta</taxon>
        <taxon>Magnoliopsida</taxon>
        <taxon>eudicotyledons</taxon>
        <taxon>Gunneridae</taxon>
        <taxon>Pentapetalae</taxon>
        <taxon>rosids</taxon>
        <taxon>malvids</taxon>
        <taxon>Brassicales</taxon>
        <taxon>Brassicaceae</taxon>
        <taxon>Brassiceae</taxon>
        <taxon>Brassica</taxon>
    </lineage>
</organism>
<accession>A0A816WUG9</accession>
<dbReference type="AlphaFoldDB" id="A0A816WUG9"/>
<feature type="transmembrane region" description="Helical" evidence="1">
    <location>
        <begin position="20"/>
        <end position="37"/>
    </location>
</feature>
<proteinExistence type="predicted"/>
<dbReference type="EMBL" id="HG994356">
    <property type="protein sequence ID" value="CAF2138609.1"/>
    <property type="molecule type" value="Genomic_DNA"/>
</dbReference>
<reference evidence="2" key="1">
    <citation type="submission" date="2021-01" db="EMBL/GenBank/DDBJ databases">
        <authorList>
            <consortium name="Genoscope - CEA"/>
            <person name="William W."/>
        </authorList>
    </citation>
    <scope>NUCLEOTIDE SEQUENCE</scope>
</reference>
<keyword evidence="1" id="KW-1133">Transmembrane helix</keyword>
<sequence length="55" mass="6161">MGTKVKLLFGFLHFAEHDSPLYGFIFTCFVMFSSFSLPSSMTPESSALVVNFYAL</sequence>
<evidence type="ECO:0000313" key="2">
    <source>
        <dbReference type="EMBL" id="CAF2138609.1"/>
    </source>
</evidence>
<name>A0A816WUG9_BRANA</name>
<gene>
    <name evidence="2" type="ORF">DARMORV10_A02P13980.1</name>
</gene>